<dbReference type="GO" id="GO:0005886">
    <property type="term" value="C:plasma membrane"/>
    <property type="evidence" value="ECO:0007669"/>
    <property type="project" value="UniProtKB-SubCell"/>
</dbReference>
<feature type="transmembrane region" description="Helical" evidence="6">
    <location>
        <begin position="160"/>
        <end position="181"/>
    </location>
</feature>
<accession>R9BAG8</accession>
<dbReference type="eggNOG" id="COG1284">
    <property type="taxonomic scope" value="Bacteria"/>
</dbReference>
<evidence type="ECO:0000256" key="3">
    <source>
        <dbReference type="ARBA" id="ARBA00022692"/>
    </source>
</evidence>
<keyword evidence="5 6" id="KW-0472">Membrane</keyword>
<gene>
    <name evidence="7" type="ORF">I593_01074</name>
</gene>
<evidence type="ECO:0000256" key="2">
    <source>
        <dbReference type="ARBA" id="ARBA00022475"/>
    </source>
</evidence>
<dbReference type="RefSeq" id="WP_016166175.1">
    <property type="nucleotide sequence ID" value="NZ_JHZG01000009.1"/>
</dbReference>
<dbReference type="InterPro" id="IPR003740">
    <property type="entry name" value="YitT"/>
</dbReference>
<comment type="caution">
    <text evidence="7">The sequence shown here is derived from an EMBL/GenBank/DDBJ whole genome shotgun (WGS) entry which is preliminary data.</text>
</comment>
<dbReference type="Pfam" id="PF02588">
    <property type="entry name" value="YitT_membrane"/>
    <property type="match status" value="1"/>
</dbReference>
<protein>
    <recommendedName>
        <fullName evidence="9">YitT family protein</fullName>
    </recommendedName>
</protein>
<dbReference type="InterPro" id="IPR051461">
    <property type="entry name" value="UPF0750_membrane"/>
</dbReference>
<sequence>MDNQPLSNSAVLATLPAPMSHSKVEDIVALFIGTFLLSFAINIIQQGGIMTGGTAGLALLLHYVFNVSFGTLFFCINIPFFYLAYKKMGLQLVLKTVAAIGLVSFFSELNPSFFSLENINPIYASLIANIILGVSFLILFRHKSSMGGINLLAMFMNEKYGISVGKFQMFVDISILIASAFFVDFNLLMISIMGAVVLNLIIAMNHRKDRYVAS</sequence>
<feature type="transmembrane region" description="Helical" evidence="6">
    <location>
        <begin position="92"/>
        <end position="109"/>
    </location>
</feature>
<evidence type="ECO:0000313" key="7">
    <source>
        <dbReference type="EMBL" id="EOR09366.1"/>
    </source>
</evidence>
<evidence type="ECO:0000256" key="4">
    <source>
        <dbReference type="ARBA" id="ARBA00022989"/>
    </source>
</evidence>
<evidence type="ECO:0000256" key="6">
    <source>
        <dbReference type="SAM" id="Phobius"/>
    </source>
</evidence>
<evidence type="ECO:0000313" key="8">
    <source>
        <dbReference type="Proteomes" id="UP000016201"/>
    </source>
</evidence>
<dbReference type="AlphaFoldDB" id="R9BAG8"/>
<proteinExistence type="predicted"/>
<dbReference type="Proteomes" id="UP000016201">
    <property type="component" value="Unassembled WGS sequence"/>
</dbReference>
<feature type="transmembrane region" description="Helical" evidence="6">
    <location>
        <begin position="121"/>
        <end position="140"/>
    </location>
</feature>
<dbReference type="PATRIC" id="fig|1120927.3.peg.1031"/>
<organism evidence="7 8">
    <name type="scientific">Acinetobacter tandoii DSM 14970 = CIP 107469</name>
    <dbReference type="NCBI Taxonomy" id="1120927"/>
    <lineage>
        <taxon>Bacteria</taxon>
        <taxon>Pseudomonadati</taxon>
        <taxon>Pseudomonadota</taxon>
        <taxon>Gammaproteobacteria</taxon>
        <taxon>Moraxellales</taxon>
        <taxon>Moraxellaceae</taxon>
        <taxon>Acinetobacter</taxon>
    </lineage>
</organism>
<evidence type="ECO:0008006" key="9">
    <source>
        <dbReference type="Google" id="ProtNLM"/>
    </source>
</evidence>
<name>R9BAG8_9GAMM</name>
<evidence type="ECO:0000256" key="1">
    <source>
        <dbReference type="ARBA" id="ARBA00004651"/>
    </source>
</evidence>
<comment type="subcellular location">
    <subcellularLocation>
        <location evidence="1">Cell membrane</location>
        <topology evidence="1">Multi-pass membrane protein</topology>
    </subcellularLocation>
</comment>
<dbReference type="EMBL" id="AQFM01000032">
    <property type="protein sequence ID" value="EOR09366.1"/>
    <property type="molecule type" value="Genomic_DNA"/>
</dbReference>
<dbReference type="PANTHER" id="PTHR33545:SF5">
    <property type="entry name" value="UPF0750 MEMBRANE PROTEIN YITT"/>
    <property type="match status" value="1"/>
</dbReference>
<keyword evidence="4 6" id="KW-1133">Transmembrane helix</keyword>
<keyword evidence="2" id="KW-1003">Cell membrane</keyword>
<keyword evidence="3 6" id="KW-0812">Transmembrane</keyword>
<reference evidence="7 8" key="1">
    <citation type="submission" date="2013-03" db="EMBL/GenBank/DDBJ databases">
        <title>The Genome Sequence of Acinetobacter tandoii CIP 107469.</title>
        <authorList>
            <consortium name="The Broad Institute Genome Sequencing Platform"/>
            <consortium name="The Broad Institute Genome Sequencing Center for Infectious Disease"/>
            <person name="Cerqueira G."/>
            <person name="Feldgarden M."/>
            <person name="Courvalin P."/>
            <person name="Perichon B."/>
            <person name="Grillot-Courvalin C."/>
            <person name="Clermont D."/>
            <person name="Rocha E."/>
            <person name="Yoon E.-J."/>
            <person name="Nemec A."/>
            <person name="Walker B."/>
            <person name="Young S.K."/>
            <person name="Zeng Q."/>
            <person name="Gargeya S."/>
            <person name="Fitzgerald M."/>
            <person name="Haas B."/>
            <person name="Abouelleil A."/>
            <person name="Alvarado L."/>
            <person name="Arachchi H.M."/>
            <person name="Berlin A.M."/>
            <person name="Chapman S.B."/>
            <person name="Dewar J."/>
            <person name="Goldberg J."/>
            <person name="Griggs A."/>
            <person name="Gujja S."/>
            <person name="Hansen M."/>
            <person name="Howarth C."/>
            <person name="Imamovic A."/>
            <person name="Larimer J."/>
            <person name="McCowan C."/>
            <person name="Murphy C."/>
            <person name="Neiman D."/>
            <person name="Pearson M."/>
            <person name="Priest M."/>
            <person name="Roberts A."/>
            <person name="Saif S."/>
            <person name="Shea T."/>
            <person name="Sisk P."/>
            <person name="Sykes S."/>
            <person name="Wortman J."/>
            <person name="Nusbaum C."/>
            <person name="Birren B."/>
        </authorList>
    </citation>
    <scope>NUCLEOTIDE SEQUENCE [LARGE SCALE GENOMIC DNA]</scope>
    <source>
        <strain evidence="7 8">CIP 107469</strain>
    </source>
</reference>
<feature type="transmembrane region" description="Helical" evidence="6">
    <location>
        <begin position="64"/>
        <end position="85"/>
    </location>
</feature>
<feature type="transmembrane region" description="Helical" evidence="6">
    <location>
        <begin position="187"/>
        <end position="204"/>
    </location>
</feature>
<keyword evidence="8" id="KW-1185">Reference proteome</keyword>
<feature type="transmembrane region" description="Helical" evidence="6">
    <location>
        <begin position="27"/>
        <end position="44"/>
    </location>
</feature>
<dbReference type="PANTHER" id="PTHR33545">
    <property type="entry name" value="UPF0750 MEMBRANE PROTEIN YITT-RELATED"/>
    <property type="match status" value="1"/>
</dbReference>
<evidence type="ECO:0000256" key="5">
    <source>
        <dbReference type="ARBA" id="ARBA00023136"/>
    </source>
</evidence>